<keyword evidence="3" id="KW-1185">Reference proteome</keyword>
<sequence>MGPGKVRIVRDDLLEMICSGGSQRESDRRASATFRACLKTHPPNGGSRGSKEKTGVRRNVDSKRTKLERNEARHNRSERPPANRLT</sequence>
<dbReference type="PATRIC" id="fig|1263870.3.peg.3125"/>
<accession>M5UCR6</accession>
<gene>
    <name evidence="2" type="ORF">RSSM_02941</name>
</gene>
<comment type="caution">
    <text evidence="2">The sequence shown here is derived from an EMBL/GenBank/DDBJ whole genome shotgun (WGS) entry which is preliminary data.</text>
</comment>
<dbReference type="EMBL" id="ANOH01000206">
    <property type="protein sequence ID" value="EMI55656.1"/>
    <property type="molecule type" value="Genomic_DNA"/>
</dbReference>
<feature type="compositionally biased region" description="Basic and acidic residues" evidence="1">
    <location>
        <begin position="49"/>
        <end position="86"/>
    </location>
</feature>
<dbReference type="Proteomes" id="UP000011885">
    <property type="component" value="Unassembled WGS sequence"/>
</dbReference>
<dbReference type="AlphaFoldDB" id="M5UCR6"/>
<organism evidence="2 3">
    <name type="scientific">Rhodopirellula sallentina SM41</name>
    <dbReference type="NCBI Taxonomy" id="1263870"/>
    <lineage>
        <taxon>Bacteria</taxon>
        <taxon>Pseudomonadati</taxon>
        <taxon>Planctomycetota</taxon>
        <taxon>Planctomycetia</taxon>
        <taxon>Pirellulales</taxon>
        <taxon>Pirellulaceae</taxon>
        <taxon>Rhodopirellula</taxon>
    </lineage>
</organism>
<name>M5UCR6_9BACT</name>
<evidence type="ECO:0000313" key="3">
    <source>
        <dbReference type="Proteomes" id="UP000011885"/>
    </source>
</evidence>
<protein>
    <submittedName>
        <fullName evidence="2">Uncharacterized protein</fullName>
    </submittedName>
</protein>
<feature type="region of interest" description="Disordered" evidence="1">
    <location>
        <begin position="37"/>
        <end position="86"/>
    </location>
</feature>
<reference evidence="2 3" key="1">
    <citation type="journal article" date="2013" name="Mar. Genomics">
        <title>Expression of sulfatases in Rhodopirellula baltica and the diversity of sulfatases in the genus Rhodopirellula.</title>
        <authorList>
            <person name="Wegner C.E."/>
            <person name="Richter-Heitmann T."/>
            <person name="Klindworth A."/>
            <person name="Klockow C."/>
            <person name="Richter M."/>
            <person name="Achstetter T."/>
            <person name="Glockner F.O."/>
            <person name="Harder J."/>
        </authorList>
    </citation>
    <scope>NUCLEOTIDE SEQUENCE [LARGE SCALE GENOMIC DNA]</scope>
    <source>
        <strain evidence="2 3">SM41</strain>
    </source>
</reference>
<evidence type="ECO:0000256" key="1">
    <source>
        <dbReference type="SAM" id="MobiDB-lite"/>
    </source>
</evidence>
<evidence type="ECO:0000313" key="2">
    <source>
        <dbReference type="EMBL" id="EMI55656.1"/>
    </source>
</evidence>
<proteinExistence type="predicted"/>